<keyword evidence="3" id="KW-0677">Repeat</keyword>
<organism evidence="8 9">
    <name type="scientific">Phtheirospermum japonicum</name>
    <dbReference type="NCBI Taxonomy" id="374723"/>
    <lineage>
        <taxon>Eukaryota</taxon>
        <taxon>Viridiplantae</taxon>
        <taxon>Streptophyta</taxon>
        <taxon>Embryophyta</taxon>
        <taxon>Tracheophyta</taxon>
        <taxon>Spermatophyta</taxon>
        <taxon>Magnoliopsida</taxon>
        <taxon>eudicotyledons</taxon>
        <taxon>Gunneridae</taxon>
        <taxon>Pentapetalae</taxon>
        <taxon>asterids</taxon>
        <taxon>lamiids</taxon>
        <taxon>Lamiales</taxon>
        <taxon>Orobanchaceae</taxon>
        <taxon>Orobanchaceae incertae sedis</taxon>
        <taxon>Phtheirospermum</taxon>
    </lineage>
</organism>
<protein>
    <submittedName>
        <fullName evidence="8">Putative disease resistance protein rga4</fullName>
    </submittedName>
</protein>
<dbReference type="PANTHER" id="PTHR23155">
    <property type="entry name" value="DISEASE RESISTANCE PROTEIN RP"/>
    <property type="match status" value="1"/>
</dbReference>
<dbReference type="Gene3D" id="1.10.8.430">
    <property type="entry name" value="Helical domain of apoptotic protease-activating factors"/>
    <property type="match status" value="1"/>
</dbReference>
<sequence length="169" mass="19466">MKAKAFNRSGCNPLEFKAMGRNIARRCQGLPLAANVVGVSLRDKSRDEWRETEKNWLSDFGDDQNPIPKILKLSFDDLPSPSPKKCFEHCSVFPKEYRIEKEQLIELWMAEGFLQTDHQRSNINMEITGNKIFNLLLQNSLLQVAERDDYGNVTHCNMHDLVHDLAFSV</sequence>
<accession>A0A830B3U2</accession>
<dbReference type="InterPro" id="IPR027417">
    <property type="entry name" value="P-loop_NTPase"/>
</dbReference>
<evidence type="ECO:0000256" key="1">
    <source>
        <dbReference type="ARBA" id="ARBA00008894"/>
    </source>
</evidence>
<dbReference type="InterPro" id="IPR036388">
    <property type="entry name" value="WH-like_DNA-bd_sf"/>
</dbReference>
<dbReference type="GO" id="GO:0005524">
    <property type="term" value="F:ATP binding"/>
    <property type="evidence" value="ECO:0007669"/>
    <property type="project" value="UniProtKB-KW"/>
</dbReference>
<dbReference type="Proteomes" id="UP000653305">
    <property type="component" value="Unassembled WGS sequence"/>
</dbReference>
<evidence type="ECO:0000256" key="5">
    <source>
        <dbReference type="ARBA" id="ARBA00022821"/>
    </source>
</evidence>
<keyword evidence="4" id="KW-0547">Nucleotide-binding</keyword>
<proteinExistence type="inferred from homology"/>
<reference evidence="8" key="1">
    <citation type="submission" date="2020-07" db="EMBL/GenBank/DDBJ databases">
        <title>Ethylene signaling mediates host invasion by parasitic plants.</title>
        <authorList>
            <person name="Yoshida S."/>
        </authorList>
    </citation>
    <scope>NUCLEOTIDE SEQUENCE</scope>
    <source>
        <strain evidence="8">Okayama</strain>
    </source>
</reference>
<dbReference type="EMBL" id="BMAC01000016">
    <property type="protein sequence ID" value="GFP80242.1"/>
    <property type="molecule type" value="Genomic_DNA"/>
</dbReference>
<keyword evidence="5" id="KW-0611">Plant defense</keyword>
<dbReference type="OrthoDB" id="1001875at2759"/>
<name>A0A830B3U2_9LAMI</name>
<comment type="caution">
    <text evidence="8">The sequence shown here is derived from an EMBL/GenBank/DDBJ whole genome shotgun (WGS) entry which is preliminary data.</text>
</comment>
<evidence type="ECO:0000256" key="4">
    <source>
        <dbReference type="ARBA" id="ARBA00022741"/>
    </source>
</evidence>
<evidence type="ECO:0000256" key="3">
    <source>
        <dbReference type="ARBA" id="ARBA00022737"/>
    </source>
</evidence>
<evidence type="ECO:0000256" key="2">
    <source>
        <dbReference type="ARBA" id="ARBA00022614"/>
    </source>
</evidence>
<keyword evidence="2" id="KW-0433">Leucine-rich repeat</keyword>
<comment type="similarity">
    <text evidence="1">Belongs to the disease resistance NB-LRR family.</text>
</comment>
<dbReference type="FunFam" id="1.10.10.10:FF:000322">
    <property type="entry name" value="Probable disease resistance protein At1g63360"/>
    <property type="match status" value="1"/>
</dbReference>
<dbReference type="AlphaFoldDB" id="A0A830B3U2"/>
<dbReference type="PANTHER" id="PTHR23155:SF1139">
    <property type="entry name" value="CC-NBS-LRR RESISTANCE PROTEIN"/>
    <property type="match status" value="1"/>
</dbReference>
<dbReference type="InterPro" id="IPR042197">
    <property type="entry name" value="Apaf_helical"/>
</dbReference>
<evidence type="ECO:0000259" key="7">
    <source>
        <dbReference type="Pfam" id="PF23559"/>
    </source>
</evidence>
<feature type="domain" description="Disease resistance protein winged helix" evidence="7">
    <location>
        <begin position="92"/>
        <end position="166"/>
    </location>
</feature>
<keyword evidence="9" id="KW-1185">Reference proteome</keyword>
<dbReference type="GO" id="GO:0098542">
    <property type="term" value="P:defense response to other organism"/>
    <property type="evidence" value="ECO:0007669"/>
    <property type="project" value="TreeGrafter"/>
</dbReference>
<dbReference type="GO" id="GO:0043531">
    <property type="term" value="F:ADP binding"/>
    <property type="evidence" value="ECO:0007669"/>
    <property type="project" value="InterPro"/>
</dbReference>
<dbReference type="InterPro" id="IPR058922">
    <property type="entry name" value="WHD_DRP"/>
</dbReference>
<dbReference type="InterPro" id="IPR044974">
    <property type="entry name" value="Disease_R_plants"/>
</dbReference>
<gene>
    <name evidence="8" type="ORF">PHJA_000167600</name>
</gene>
<dbReference type="Gene3D" id="1.10.10.10">
    <property type="entry name" value="Winged helix-like DNA-binding domain superfamily/Winged helix DNA-binding domain"/>
    <property type="match status" value="1"/>
</dbReference>
<evidence type="ECO:0000256" key="6">
    <source>
        <dbReference type="ARBA" id="ARBA00022840"/>
    </source>
</evidence>
<keyword evidence="6" id="KW-0067">ATP-binding</keyword>
<dbReference type="SUPFAM" id="SSF52540">
    <property type="entry name" value="P-loop containing nucleoside triphosphate hydrolases"/>
    <property type="match status" value="1"/>
</dbReference>
<evidence type="ECO:0000313" key="8">
    <source>
        <dbReference type="EMBL" id="GFP80242.1"/>
    </source>
</evidence>
<evidence type="ECO:0000313" key="9">
    <source>
        <dbReference type="Proteomes" id="UP000653305"/>
    </source>
</evidence>
<dbReference type="Pfam" id="PF23559">
    <property type="entry name" value="WHD_DRP"/>
    <property type="match status" value="1"/>
</dbReference>